<evidence type="ECO:0000313" key="3">
    <source>
        <dbReference type="EMBL" id="OJJ45158.1"/>
    </source>
</evidence>
<dbReference type="Pfam" id="PF07859">
    <property type="entry name" value="Abhydrolase_3"/>
    <property type="match status" value="1"/>
</dbReference>
<evidence type="ECO:0000256" key="1">
    <source>
        <dbReference type="ARBA" id="ARBA00022801"/>
    </source>
</evidence>
<dbReference type="InterPro" id="IPR013094">
    <property type="entry name" value="AB_hydrolase_3"/>
</dbReference>
<dbReference type="InterPro" id="IPR029058">
    <property type="entry name" value="AB_hydrolase_fold"/>
</dbReference>
<dbReference type="VEuPathDB" id="FungiDB:ASPZODRAFT_134567"/>
<feature type="domain" description="Alpha/beta hydrolase fold-3" evidence="2">
    <location>
        <begin position="99"/>
        <end position="316"/>
    </location>
</feature>
<dbReference type="Gene3D" id="3.40.50.1820">
    <property type="entry name" value="alpha/beta hydrolase"/>
    <property type="match status" value="1"/>
</dbReference>
<organism evidence="3 4">
    <name type="scientific">Penicilliopsis zonata CBS 506.65</name>
    <dbReference type="NCBI Taxonomy" id="1073090"/>
    <lineage>
        <taxon>Eukaryota</taxon>
        <taxon>Fungi</taxon>
        <taxon>Dikarya</taxon>
        <taxon>Ascomycota</taxon>
        <taxon>Pezizomycotina</taxon>
        <taxon>Eurotiomycetes</taxon>
        <taxon>Eurotiomycetidae</taxon>
        <taxon>Eurotiales</taxon>
        <taxon>Aspergillaceae</taxon>
        <taxon>Penicilliopsis</taxon>
    </lineage>
</organism>
<dbReference type="EMBL" id="KV878346">
    <property type="protein sequence ID" value="OJJ45158.1"/>
    <property type="molecule type" value="Genomic_DNA"/>
</dbReference>
<dbReference type="STRING" id="1073090.A0A1L9SDE1"/>
<gene>
    <name evidence="3" type="ORF">ASPZODRAFT_134567</name>
</gene>
<dbReference type="AlphaFoldDB" id="A0A1L9SDE1"/>
<dbReference type="GO" id="GO:0016787">
    <property type="term" value="F:hydrolase activity"/>
    <property type="evidence" value="ECO:0007669"/>
    <property type="project" value="UniProtKB-KW"/>
</dbReference>
<proteinExistence type="predicted"/>
<name>A0A1L9SDE1_9EURO</name>
<sequence length="344" mass="38189">MDLRLVSPDIDPAIVQAMDPEFVRYFIETIQHLTPTHTVPLAECRAHPERFVTPWIYDSSGEPRVSDHTVTSADGFPVPVRVYTPDPDVFGPGPYGVHVNFHGGGFVFGSLQADALFCLKVRDRAGLVVVDVNYRHCPEAVFGKGIEDAWAALQWTHQSNEININPSSISIGGISAGGFLCCVVQHLARDAGLPLRLCVPAVPVTTDSCSYTSLDDSPYPSFREYSRAPLLNWKRMSFFQKHVFPANQMDRLRASLPDWWLSPMRAPDSTGLCDTFLITAECDPMRDEGEAYGVKLVQAGNKVTMKRYLGVPHPFMHMAKVLQKARDYDEDVLNALTVAHQGSI</sequence>
<protein>
    <recommendedName>
        <fullName evidence="2">Alpha/beta hydrolase fold-3 domain-containing protein</fullName>
    </recommendedName>
</protein>
<evidence type="ECO:0000313" key="4">
    <source>
        <dbReference type="Proteomes" id="UP000184188"/>
    </source>
</evidence>
<dbReference type="PANTHER" id="PTHR48081:SF8">
    <property type="entry name" value="ALPHA_BETA HYDROLASE FOLD-3 DOMAIN-CONTAINING PROTEIN-RELATED"/>
    <property type="match status" value="1"/>
</dbReference>
<dbReference type="InterPro" id="IPR050300">
    <property type="entry name" value="GDXG_lipolytic_enzyme"/>
</dbReference>
<dbReference type="Proteomes" id="UP000184188">
    <property type="component" value="Unassembled WGS sequence"/>
</dbReference>
<keyword evidence="4" id="KW-1185">Reference proteome</keyword>
<dbReference type="GeneID" id="34610031"/>
<keyword evidence="1" id="KW-0378">Hydrolase</keyword>
<accession>A0A1L9SDE1</accession>
<reference evidence="4" key="1">
    <citation type="journal article" date="2017" name="Genome Biol.">
        <title>Comparative genomics reveals high biological diversity and specific adaptations in the industrially and medically important fungal genus Aspergillus.</title>
        <authorList>
            <person name="de Vries R.P."/>
            <person name="Riley R."/>
            <person name="Wiebenga A."/>
            <person name="Aguilar-Osorio G."/>
            <person name="Amillis S."/>
            <person name="Uchima C.A."/>
            <person name="Anderluh G."/>
            <person name="Asadollahi M."/>
            <person name="Askin M."/>
            <person name="Barry K."/>
            <person name="Battaglia E."/>
            <person name="Bayram O."/>
            <person name="Benocci T."/>
            <person name="Braus-Stromeyer S.A."/>
            <person name="Caldana C."/>
            <person name="Canovas D."/>
            <person name="Cerqueira G.C."/>
            <person name="Chen F."/>
            <person name="Chen W."/>
            <person name="Choi C."/>
            <person name="Clum A."/>
            <person name="Dos Santos R.A."/>
            <person name="Damasio A.R."/>
            <person name="Diallinas G."/>
            <person name="Emri T."/>
            <person name="Fekete E."/>
            <person name="Flipphi M."/>
            <person name="Freyberg S."/>
            <person name="Gallo A."/>
            <person name="Gournas C."/>
            <person name="Habgood R."/>
            <person name="Hainaut M."/>
            <person name="Harispe M.L."/>
            <person name="Henrissat B."/>
            <person name="Hilden K.S."/>
            <person name="Hope R."/>
            <person name="Hossain A."/>
            <person name="Karabika E."/>
            <person name="Karaffa L."/>
            <person name="Karanyi Z."/>
            <person name="Krasevec N."/>
            <person name="Kuo A."/>
            <person name="Kusch H."/>
            <person name="LaButti K."/>
            <person name="Lagendijk E.L."/>
            <person name="Lapidus A."/>
            <person name="Levasseur A."/>
            <person name="Lindquist E."/>
            <person name="Lipzen A."/>
            <person name="Logrieco A.F."/>
            <person name="MacCabe A."/>
            <person name="Maekelae M.R."/>
            <person name="Malavazi I."/>
            <person name="Melin P."/>
            <person name="Meyer V."/>
            <person name="Mielnichuk N."/>
            <person name="Miskei M."/>
            <person name="Molnar A.P."/>
            <person name="Mule G."/>
            <person name="Ngan C.Y."/>
            <person name="Orejas M."/>
            <person name="Orosz E."/>
            <person name="Ouedraogo J.P."/>
            <person name="Overkamp K.M."/>
            <person name="Park H.-S."/>
            <person name="Perrone G."/>
            <person name="Piumi F."/>
            <person name="Punt P.J."/>
            <person name="Ram A.F."/>
            <person name="Ramon A."/>
            <person name="Rauscher S."/>
            <person name="Record E."/>
            <person name="Riano-Pachon D.M."/>
            <person name="Robert V."/>
            <person name="Roehrig J."/>
            <person name="Ruller R."/>
            <person name="Salamov A."/>
            <person name="Salih N.S."/>
            <person name="Samson R.A."/>
            <person name="Sandor E."/>
            <person name="Sanguinetti M."/>
            <person name="Schuetze T."/>
            <person name="Sepcic K."/>
            <person name="Shelest E."/>
            <person name="Sherlock G."/>
            <person name="Sophianopoulou V."/>
            <person name="Squina F.M."/>
            <person name="Sun H."/>
            <person name="Susca A."/>
            <person name="Todd R.B."/>
            <person name="Tsang A."/>
            <person name="Unkles S.E."/>
            <person name="van de Wiele N."/>
            <person name="van Rossen-Uffink D."/>
            <person name="Oliveira J.V."/>
            <person name="Vesth T.C."/>
            <person name="Visser J."/>
            <person name="Yu J.-H."/>
            <person name="Zhou M."/>
            <person name="Andersen M.R."/>
            <person name="Archer D.B."/>
            <person name="Baker S.E."/>
            <person name="Benoit I."/>
            <person name="Brakhage A.A."/>
            <person name="Braus G.H."/>
            <person name="Fischer R."/>
            <person name="Frisvad J.C."/>
            <person name="Goldman G.H."/>
            <person name="Houbraken J."/>
            <person name="Oakley B."/>
            <person name="Pocsi I."/>
            <person name="Scazzocchio C."/>
            <person name="Seiboth B."/>
            <person name="vanKuyk P.A."/>
            <person name="Wortman J."/>
            <person name="Dyer P.S."/>
            <person name="Grigoriev I.V."/>
        </authorList>
    </citation>
    <scope>NUCLEOTIDE SEQUENCE [LARGE SCALE GENOMIC DNA]</scope>
    <source>
        <strain evidence="4">CBS 506.65</strain>
    </source>
</reference>
<dbReference type="RefSeq" id="XP_022579668.1">
    <property type="nucleotide sequence ID" value="XM_022723566.1"/>
</dbReference>
<evidence type="ECO:0000259" key="2">
    <source>
        <dbReference type="Pfam" id="PF07859"/>
    </source>
</evidence>
<dbReference type="PANTHER" id="PTHR48081">
    <property type="entry name" value="AB HYDROLASE SUPERFAMILY PROTEIN C4A8.06C"/>
    <property type="match status" value="1"/>
</dbReference>
<dbReference type="SUPFAM" id="SSF53474">
    <property type="entry name" value="alpha/beta-Hydrolases"/>
    <property type="match status" value="1"/>
</dbReference>
<dbReference type="OrthoDB" id="408631at2759"/>